<feature type="signal peptide" evidence="1">
    <location>
        <begin position="1"/>
        <end position="18"/>
    </location>
</feature>
<dbReference type="InterPro" id="IPR004843">
    <property type="entry name" value="Calcineurin-like_PHP"/>
</dbReference>
<keyword evidence="4" id="KW-1185">Reference proteome</keyword>
<keyword evidence="1" id="KW-0732">Signal</keyword>
<dbReference type="PANTHER" id="PTHR32440">
    <property type="entry name" value="PHOSPHATASE DCR2-RELATED-RELATED"/>
    <property type="match status" value="1"/>
</dbReference>
<dbReference type="Pfam" id="PF00149">
    <property type="entry name" value="Metallophos"/>
    <property type="match status" value="1"/>
</dbReference>
<dbReference type="Gene3D" id="3.60.21.10">
    <property type="match status" value="1"/>
</dbReference>
<comment type="caution">
    <text evidence="3">The sequence shown here is derived from an EMBL/GenBank/DDBJ whole genome shotgun (WGS) entry which is preliminary data.</text>
</comment>
<dbReference type="InterPro" id="IPR029052">
    <property type="entry name" value="Metallo-depent_PP-like"/>
</dbReference>
<reference evidence="4" key="1">
    <citation type="journal article" date="2019" name="Curr. Biol.">
        <title>Genome Sequence of Striga asiatica Provides Insight into the Evolution of Plant Parasitism.</title>
        <authorList>
            <person name="Yoshida S."/>
            <person name="Kim S."/>
            <person name="Wafula E.K."/>
            <person name="Tanskanen J."/>
            <person name="Kim Y.M."/>
            <person name="Honaas L."/>
            <person name="Yang Z."/>
            <person name="Spallek T."/>
            <person name="Conn C.E."/>
            <person name="Ichihashi Y."/>
            <person name="Cheong K."/>
            <person name="Cui S."/>
            <person name="Der J.P."/>
            <person name="Gundlach H."/>
            <person name="Jiao Y."/>
            <person name="Hori C."/>
            <person name="Ishida J.K."/>
            <person name="Kasahara H."/>
            <person name="Kiba T."/>
            <person name="Kim M.S."/>
            <person name="Koo N."/>
            <person name="Laohavisit A."/>
            <person name="Lee Y.H."/>
            <person name="Lumba S."/>
            <person name="McCourt P."/>
            <person name="Mortimer J.C."/>
            <person name="Mutuku J.M."/>
            <person name="Nomura T."/>
            <person name="Sasaki-Sekimoto Y."/>
            <person name="Seto Y."/>
            <person name="Wang Y."/>
            <person name="Wakatake T."/>
            <person name="Sakakibara H."/>
            <person name="Demura T."/>
            <person name="Yamaguchi S."/>
            <person name="Yoneyama K."/>
            <person name="Manabe R.I."/>
            <person name="Nelson D.C."/>
            <person name="Schulman A.H."/>
            <person name="Timko M.P."/>
            <person name="dePamphilis C.W."/>
            <person name="Choi D."/>
            <person name="Shirasu K."/>
        </authorList>
    </citation>
    <scope>NUCLEOTIDE SEQUENCE [LARGE SCALE GENOMIC DNA]</scope>
    <source>
        <strain evidence="4">cv. UVA1</strain>
    </source>
</reference>
<evidence type="ECO:0000313" key="3">
    <source>
        <dbReference type="EMBL" id="GER25829.1"/>
    </source>
</evidence>
<feature type="chain" id="PRO_5023139849" evidence="1">
    <location>
        <begin position="19"/>
        <end position="175"/>
    </location>
</feature>
<gene>
    <name evidence="3" type="ORF">STAS_01436</name>
</gene>
<dbReference type="GO" id="GO:0016788">
    <property type="term" value="F:hydrolase activity, acting on ester bonds"/>
    <property type="evidence" value="ECO:0007669"/>
    <property type="project" value="TreeGrafter"/>
</dbReference>
<dbReference type="GO" id="GO:0005737">
    <property type="term" value="C:cytoplasm"/>
    <property type="evidence" value="ECO:0007669"/>
    <property type="project" value="TreeGrafter"/>
</dbReference>
<dbReference type="OrthoDB" id="783096at2759"/>
<feature type="domain" description="Calcineurin-like phosphoesterase" evidence="2">
    <location>
        <begin position="45"/>
        <end position="136"/>
    </location>
</feature>
<proteinExistence type="predicted"/>
<sequence>MLILWGLLIFACLSLILAVRSFARVVPLRTTTSVGNLRMRCGAPFRVALFADLHFGEDAWTEWGPQQDISSLRVMSDVLDREQPDFVIYLGDVITANNIMIKNGSLLWDRALSPTRDRKIPWSSIFGNHDDAPFEWPIEWFSESGFLEFIVLLQTPPLPMGKPRNAASEAPHVRS</sequence>
<organism evidence="3 4">
    <name type="scientific">Striga asiatica</name>
    <name type="common">Asiatic witchweed</name>
    <name type="synonym">Buchnera asiatica</name>
    <dbReference type="NCBI Taxonomy" id="4170"/>
    <lineage>
        <taxon>Eukaryota</taxon>
        <taxon>Viridiplantae</taxon>
        <taxon>Streptophyta</taxon>
        <taxon>Embryophyta</taxon>
        <taxon>Tracheophyta</taxon>
        <taxon>Spermatophyta</taxon>
        <taxon>Magnoliopsida</taxon>
        <taxon>eudicotyledons</taxon>
        <taxon>Gunneridae</taxon>
        <taxon>Pentapetalae</taxon>
        <taxon>asterids</taxon>
        <taxon>lamiids</taxon>
        <taxon>Lamiales</taxon>
        <taxon>Orobanchaceae</taxon>
        <taxon>Buchnereae</taxon>
        <taxon>Striga</taxon>
    </lineage>
</organism>
<protein>
    <submittedName>
        <fullName evidence="3">Purple acid phosphatase 16</fullName>
    </submittedName>
</protein>
<dbReference type="EMBL" id="BKCP01000558">
    <property type="protein sequence ID" value="GER25829.1"/>
    <property type="molecule type" value="Genomic_DNA"/>
</dbReference>
<evidence type="ECO:0000313" key="4">
    <source>
        <dbReference type="Proteomes" id="UP000325081"/>
    </source>
</evidence>
<accession>A0A5A7NZ44</accession>
<dbReference type="PANTHER" id="PTHR32440:SF11">
    <property type="entry name" value="METALLOPHOSPHOESTERASE DOMAIN-CONTAINING PROTEIN"/>
    <property type="match status" value="1"/>
</dbReference>
<evidence type="ECO:0000259" key="2">
    <source>
        <dbReference type="Pfam" id="PF00149"/>
    </source>
</evidence>
<dbReference type="AlphaFoldDB" id="A0A5A7NZ44"/>
<dbReference type="SUPFAM" id="SSF56300">
    <property type="entry name" value="Metallo-dependent phosphatases"/>
    <property type="match status" value="1"/>
</dbReference>
<evidence type="ECO:0000256" key="1">
    <source>
        <dbReference type="SAM" id="SignalP"/>
    </source>
</evidence>
<name>A0A5A7NZ44_STRAF</name>
<dbReference type="Proteomes" id="UP000325081">
    <property type="component" value="Unassembled WGS sequence"/>
</dbReference>